<protein>
    <submittedName>
        <fullName evidence="2">DNA-binding protein</fullName>
    </submittedName>
</protein>
<evidence type="ECO:0000259" key="1">
    <source>
        <dbReference type="PROSITE" id="PS50943"/>
    </source>
</evidence>
<keyword evidence="3" id="KW-1185">Reference proteome</keyword>
<reference evidence="2" key="2">
    <citation type="submission" date="2020-09" db="EMBL/GenBank/DDBJ databases">
        <authorList>
            <person name="Sun Q."/>
            <person name="Ohkuma M."/>
        </authorList>
    </citation>
    <scope>NUCLEOTIDE SEQUENCE</scope>
    <source>
        <strain evidence="2">JCM 4490</strain>
    </source>
</reference>
<dbReference type="InterPro" id="IPR010982">
    <property type="entry name" value="Lambda_DNA-bd_dom_sf"/>
</dbReference>
<reference evidence="2" key="1">
    <citation type="journal article" date="2014" name="Int. J. Syst. Evol. Microbiol.">
        <title>Complete genome sequence of Corynebacterium casei LMG S-19264T (=DSM 44701T), isolated from a smear-ripened cheese.</title>
        <authorList>
            <consortium name="US DOE Joint Genome Institute (JGI-PGF)"/>
            <person name="Walter F."/>
            <person name="Albersmeier A."/>
            <person name="Kalinowski J."/>
            <person name="Ruckert C."/>
        </authorList>
    </citation>
    <scope>NUCLEOTIDE SEQUENCE</scope>
    <source>
        <strain evidence="2">JCM 4490</strain>
    </source>
</reference>
<dbReference type="GO" id="GO:0003677">
    <property type="term" value="F:DNA binding"/>
    <property type="evidence" value="ECO:0007669"/>
    <property type="project" value="UniProtKB-KW"/>
</dbReference>
<dbReference type="AlphaFoldDB" id="A0A918JA77"/>
<comment type="caution">
    <text evidence="2">The sequence shown here is derived from an EMBL/GenBank/DDBJ whole genome shotgun (WGS) entry which is preliminary data.</text>
</comment>
<dbReference type="CDD" id="cd00093">
    <property type="entry name" value="HTH_XRE"/>
    <property type="match status" value="1"/>
</dbReference>
<dbReference type="Pfam" id="PF01381">
    <property type="entry name" value="HTH_3"/>
    <property type="match status" value="1"/>
</dbReference>
<dbReference type="PROSITE" id="PS50943">
    <property type="entry name" value="HTH_CROC1"/>
    <property type="match status" value="1"/>
</dbReference>
<dbReference type="InterPro" id="IPR001387">
    <property type="entry name" value="Cro/C1-type_HTH"/>
</dbReference>
<accession>A0A918JA77</accession>
<proteinExistence type="predicted"/>
<evidence type="ECO:0000313" key="3">
    <source>
        <dbReference type="Proteomes" id="UP000620224"/>
    </source>
</evidence>
<keyword evidence="2" id="KW-0238">DNA-binding</keyword>
<evidence type="ECO:0000313" key="2">
    <source>
        <dbReference type="EMBL" id="GGW57254.1"/>
    </source>
</evidence>
<feature type="domain" description="HTH cro/C1-type" evidence="1">
    <location>
        <begin position="40"/>
        <end position="76"/>
    </location>
</feature>
<dbReference type="Gene3D" id="1.10.260.40">
    <property type="entry name" value="lambda repressor-like DNA-binding domains"/>
    <property type="match status" value="1"/>
</dbReference>
<dbReference type="SUPFAM" id="SSF47413">
    <property type="entry name" value="lambda repressor-like DNA-binding domains"/>
    <property type="match status" value="1"/>
</dbReference>
<name>A0A918JA77_9ACTN</name>
<dbReference type="Proteomes" id="UP000620224">
    <property type="component" value="Unassembled WGS sequence"/>
</dbReference>
<gene>
    <name evidence="2" type="ORF">GCM10010503_38250</name>
</gene>
<sequence length="232" mass="25193">MTPQVPGRPPFNPGAAHRTRLLLRMHPAQVAAVMGAAYGLHVSPLTVTRWESGREAPTEEELIALAGALWCSVGDLMAAPRTAREHRLAAGNAVADVALRLGITPAVYEEMERSGRWQLARSQAALLAEMLALPLAAHLEVNGQAGRLAELLRRAVTARWQGCVRPVHRLVPRPRPRIEGALHHLHADYQSLTGTLDWGAGTITLNAGEEARAFLDGIVEVFCRRLEAQETA</sequence>
<organism evidence="2 3">
    <name type="scientific">Streptomyces lucensis JCM 4490</name>
    <dbReference type="NCBI Taxonomy" id="1306176"/>
    <lineage>
        <taxon>Bacteria</taxon>
        <taxon>Bacillati</taxon>
        <taxon>Actinomycetota</taxon>
        <taxon>Actinomycetes</taxon>
        <taxon>Kitasatosporales</taxon>
        <taxon>Streptomycetaceae</taxon>
        <taxon>Streptomyces</taxon>
    </lineage>
</organism>
<dbReference type="EMBL" id="BMUE01000007">
    <property type="protein sequence ID" value="GGW57254.1"/>
    <property type="molecule type" value="Genomic_DNA"/>
</dbReference>